<dbReference type="Proteomes" id="UP001569963">
    <property type="component" value="Unassembled WGS sequence"/>
</dbReference>
<keyword evidence="1" id="KW-0547">Nucleotide-binding</keyword>
<accession>A0ABV4QDS6</accession>
<comment type="caution">
    <text evidence="1">The sequence shown here is derived from an EMBL/GenBank/DDBJ whole genome shotgun (WGS) entry which is preliminary data.</text>
</comment>
<dbReference type="InterPro" id="IPR050267">
    <property type="entry name" value="Anti-sigma-factor_SerPK"/>
</dbReference>
<proteinExistence type="predicted"/>
<evidence type="ECO:0000313" key="1">
    <source>
        <dbReference type="EMBL" id="MFA1541334.1"/>
    </source>
</evidence>
<gene>
    <name evidence="1" type="ORF">SM611_20610</name>
</gene>
<protein>
    <submittedName>
        <fullName evidence="1">ATP-binding protein</fullName>
    </submittedName>
</protein>
<sequence length="127" mass="13350">MQGPAEIVVPVQGESIKLARDWVEDVLERWGQDAYVAKGVVSELVTNVLRHTGSAAATVRLVQADKGTVMEVLDSSDVLPVASPAELLSEGGRGAGDEVMMGVLVKEWGAQSLGGKVVWALLPDADV</sequence>
<organism evidence="1 2">
    <name type="scientific">Actinomadura monticuli</name>
    <dbReference type="NCBI Taxonomy" id="3097367"/>
    <lineage>
        <taxon>Bacteria</taxon>
        <taxon>Bacillati</taxon>
        <taxon>Actinomycetota</taxon>
        <taxon>Actinomycetes</taxon>
        <taxon>Streptosporangiales</taxon>
        <taxon>Thermomonosporaceae</taxon>
        <taxon>Actinomadura</taxon>
    </lineage>
</organism>
<keyword evidence="2" id="KW-1185">Reference proteome</keyword>
<dbReference type="SUPFAM" id="SSF55874">
    <property type="entry name" value="ATPase domain of HSP90 chaperone/DNA topoisomerase II/histidine kinase"/>
    <property type="match status" value="1"/>
</dbReference>
<dbReference type="RefSeq" id="WP_371951480.1">
    <property type="nucleotide sequence ID" value="NZ_JAXCEI010000008.1"/>
</dbReference>
<dbReference type="Gene3D" id="3.30.565.10">
    <property type="entry name" value="Histidine kinase-like ATPase, C-terminal domain"/>
    <property type="match status" value="1"/>
</dbReference>
<reference evidence="1 2" key="1">
    <citation type="submission" date="2023-11" db="EMBL/GenBank/DDBJ databases">
        <title>Actinomadura monticuli sp. nov., isolated from volcanic ash.</title>
        <authorList>
            <person name="Lee S.D."/>
            <person name="Yang H."/>
            <person name="Kim I.S."/>
        </authorList>
    </citation>
    <scope>NUCLEOTIDE SEQUENCE [LARGE SCALE GENOMIC DNA]</scope>
    <source>
        <strain evidence="1 2">DLS-62</strain>
    </source>
</reference>
<evidence type="ECO:0000313" key="2">
    <source>
        <dbReference type="Proteomes" id="UP001569963"/>
    </source>
</evidence>
<keyword evidence="1" id="KW-0067">ATP-binding</keyword>
<name>A0ABV4QDS6_9ACTN</name>
<dbReference type="GO" id="GO:0005524">
    <property type="term" value="F:ATP binding"/>
    <property type="evidence" value="ECO:0007669"/>
    <property type="project" value="UniProtKB-KW"/>
</dbReference>
<dbReference type="PANTHER" id="PTHR35526:SF3">
    <property type="entry name" value="ANTI-SIGMA-F FACTOR RSBW"/>
    <property type="match status" value="1"/>
</dbReference>
<dbReference type="InterPro" id="IPR036890">
    <property type="entry name" value="HATPase_C_sf"/>
</dbReference>
<dbReference type="EMBL" id="JAXCEI010000008">
    <property type="protein sequence ID" value="MFA1541334.1"/>
    <property type="molecule type" value="Genomic_DNA"/>
</dbReference>
<dbReference type="CDD" id="cd16936">
    <property type="entry name" value="HATPase_RsbW-like"/>
    <property type="match status" value="1"/>
</dbReference>
<dbReference type="PANTHER" id="PTHR35526">
    <property type="entry name" value="ANTI-SIGMA-F FACTOR RSBW-RELATED"/>
    <property type="match status" value="1"/>
</dbReference>